<proteinExistence type="predicted"/>
<sequence length="50" mass="6095">MSEAEKKWNAMEKRIADLERKVQSQQEAFNYYLDYEKQSQVELKEILKNL</sequence>
<dbReference type="AlphaFoldDB" id="A0A2M8ZAM5"/>
<keyword evidence="1" id="KW-0175">Coiled coil</keyword>
<evidence type="ECO:0000313" key="2">
    <source>
        <dbReference type="EMBL" id="PJJ30501.1"/>
    </source>
</evidence>
<feature type="coiled-coil region" evidence="1">
    <location>
        <begin position="1"/>
        <end position="28"/>
    </location>
</feature>
<protein>
    <submittedName>
        <fullName evidence="2">Uncharacterized protein</fullName>
    </submittedName>
</protein>
<name>A0A2M8ZAM5_9FIRM</name>
<gene>
    <name evidence="2" type="ORF">H171_4107</name>
</gene>
<reference evidence="2 3" key="1">
    <citation type="submission" date="2017-11" db="EMBL/GenBank/DDBJ databases">
        <title>Understudied soil microbes with underappreciated capabilities: Untangling the Clostridium saccharolyticum group.</title>
        <authorList>
            <person name="Leschine S."/>
        </authorList>
    </citation>
    <scope>NUCLEOTIDE SEQUENCE [LARGE SCALE GENOMIC DNA]</scope>
    <source>
        <strain evidence="2 3">18A</strain>
    </source>
</reference>
<organism evidence="2 3">
    <name type="scientific">[Clostridium] celerecrescens 18A</name>
    <dbReference type="NCBI Taxonomy" id="1286362"/>
    <lineage>
        <taxon>Bacteria</taxon>
        <taxon>Bacillati</taxon>
        <taxon>Bacillota</taxon>
        <taxon>Clostridia</taxon>
        <taxon>Lachnospirales</taxon>
        <taxon>Lachnospiraceae</taxon>
        <taxon>Lacrimispora</taxon>
    </lineage>
</organism>
<comment type="caution">
    <text evidence="2">The sequence shown here is derived from an EMBL/GenBank/DDBJ whole genome shotgun (WGS) entry which is preliminary data.</text>
</comment>
<accession>A0A2M8ZAM5</accession>
<dbReference type="Proteomes" id="UP000231092">
    <property type="component" value="Unassembled WGS sequence"/>
</dbReference>
<dbReference type="EMBL" id="PGET01000001">
    <property type="protein sequence ID" value="PJJ30501.1"/>
    <property type="molecule type" value="Genomic_DNA"/>
</dbReference>
<evidence type="ECO:0000256" key="1">
    <source>
        <dbReference type="SAM" id="Coils"/>
    </source>
</evidence>
<dbReference type="RefSeq" id="WP_157803196.1">
    <property type="nucleotide sequence ID" value="NZ_PGET01000001.1"/>
</dbReference>
<evidence type="ECO:0000313" key="3">
    <source>
        <dbReference type="Proteomes" id="UP000231092"/>
    </source>
</evidence>